<dbReference type="AlphaFoldDB" id="A0A5M8P3L8"/>
<proteinExistence type="predicted"/>
<dbReference type="EMBL" id="SNRX01000004">
    <property type="protein sequence ID" value="KAA6302978.1"/>
    <property type="molecule type" value="Genomic_DNA"/>
</dbReference>
<evidence type="ECO:0000313" key="3">
    <source>
        <dbReference type="Proteomes" id="UP000324575"/>
    </source>
</evidence>
<comment type="caution">
    <text evidence="2">The sequence shown here is derived from an EMBL/GenBank/DDBJ whole genome shotgun (WGS) entry which is preliminary data.</text>
</comment>
<keyword evidence="1" id="KW-0175">Coiled coil</keyword>
<sequence length="227" mass="25989">MIITGENLPALLPEGSDVNITIKVDKSGLMKFEAEFPVLEYTEELEIPIKAIEAPEASELTKKIANAKRCARTVNANEILERLDNLENQLENEKGSADGKMKILDGLRKELLQLDTLEKQQEWPQIEQELKDAYFELEDLVRKVQTNGDTDKLNLEREEARVTDYKQKVDITIKDKNRGASKELTEEMRSLMFDLVNKLTSGEMDVLALNSRNENFNSFKWRDANKA</sequence>
<name>A0A5M8P3L8_9BACT</name>
<gene>
    <name evidence="2" type="ORF">EZS26_000873</name>
</gene>
<protein>
    <submittedName>
        <fullName evidence="2">Uncharacterized protein</fullName>
    </submittedName>
</protein>
<evidence type="ECO:0000256" key="1">
    <source>
        <dbReference type="SAM" id="Coils"/>
    </source>
</evidence>
<accession>A0A5M8P3L8</accession>
<organism evidence="2 3">
    <name type="scientific">Candidatus Ordinivivax streblomastigis</name>
    <dbReference type="NCBI Taxonomy" id="2540710"/>
    <lineage>
        <taxon>Bacteria</taxon>
        <taxon>Pseudomonadati</taxon>
        <taxon>Bacteroidota</taxon>
        <taxon>Bacteroidia</taxon>
        <taxon>Bacteroidales</taxon>
        <taxon>Candidatus Ordinivivax</taxon>
    </lineage>
</organism>
<reference evidence="2 3" key="1">
    <citation type="submission" date="2019-03" db="EMBL/GenBank/DDBJ databases">
        <title>Single cell metagenomics reveals metabolic interactions within the superorganism composed of flagellate Streblomastix strix and complex community of Bacteroidetes bacteria on its surface.</title>
        <authorList>
            <person name="Treitli S.C."/>
            <person name="Kolisko M."/>
            <person name="Husnik F."/>
            <person name="Keeling P."/>
            <person name="Hampl V."/>
        </authorList>
    </citation>
    <scope>NUCLEOTIDE SEQUENCE [LARGE SCALE GENOMIC DNA]</scope>
    <source>
        <strain evidence="2">St1</strain>
    </source>
</reference>
<dbReference type="Proteomes" id="UP000324575">
    <property type="component" value="Unassembled WGS sequence"/>
</dbReference>
<feature type="coiled-coil region" evidence="1">
    <location>
        <begin position="73"/>
        <end position="100"/>
    </location>
</feature>
<evidence type="ECO:0000313" key="2">
    <source>
        <dbReference type="EMBL" id="KAA6302978.1"/>
    </source>
</evidence>